<dbReference type="GO" id="GO:0016301">
    <property type="term" value="F:kinase activity"/>
    <property type="evidence" value="ECO:0007669"/>
    <property type="project" value="UniProtKB-KW"/>
</dbReference>
<dbReference type="Pfam" id="PF08238">
    <property type="entry name" value="Sel1"/>
    <property type="match status" value="6"/>
</dbReference>
<evidence type="ECO:0000313" key="3">
    <source>
        <dbReference type="Proteomes" id="UP000247702"/>
    </source>
</evidence>
<keyword evidence="2" id="KW-0808">Transferase</keyword>
<dbReference type="PANTHER" id="PTHR43628">
    <property type="entry name" value="ACTIVATOR OF C KINASE PROTEIN 1-RELATED"/>
    <property type="match status" value="1"/>
</dbReference>
<sequence>MFNKQLNSNNIDLRNNTSLYEFSKTIQNFDKINIKEIGPTTKNINEYTYEGDLCSLIDDLVNLIFKESNKGKDNEPLKQYVINYINGHKIALQEIYDWLLNNQINSNCTYMLGYLNYYGVGTEYDKQKAIELFKKAAELENSVAQLGLIDIYILEKDPNTNYNLAFELSKKLAEKGYACGIKNLGYCYINGIGTNINKQKAFELYQKAADSGSSDGINNLGWCHEKGIGTDINKQKAFELYQKAADLGNLDGICNLGACYEEGVGTDANIQKAFEFFHKAANLGYDLAQYDVAWMYENGNGVNKNIDQAIYWYEKSAKQGYQTAQEKLKELTEK</sequence>
<gene>
    <name evidence="2" type="ORF">RCL2_001781000</name>
    <name evidence="1" type="ORF">RclHR1_01080019</name>
</gene>
<evidence type="ECO:0000313" key="1">
    <source>
        <dbReference type="EMBL" id="GBB84163.1"/>
    </source>
</evidence>
<dbReference type="SMART" id="SM00671">
    <property type="entry name" value="SEL1"/>
    <property type="match status" value="6"/>
</dbReference>
<dbReference type="InterPro" id="IPR006597">
    <property type="entry name" value="Sel1-like"/>
</dbReference>
<reference evidence="2" key="2">
    <citation type="submission" date="2019-10" db="EMBL/GenBank/DDBJ databases">
        <title>Conservation and host-specific expression of non-tandemly repeated heterogenous ribosome RNA gene in arbuscular mycorrhizal fungi.</title>
        <authorList>
            <person name="Maeda T."/>
            <person name="Kobayashi Y."/>
            <person name="Nakagawa T."/>
            <person name="Ezawa T."/>
            <person name="Yamaguchi K."/>
            <person name="Bino T."/>
            <person name="Nishimoto Y."/>
            <person name="Shigenobu S."/>
            <person name="Kawaguchi M."/>
        </authorList>
    </citation>
    <scope>NUCLEOTIDE SEQUENCE</scope>
    <source>
        <strain evidence="2">HR1</strain>
    </source>
</reference>
<dbReference type="Gene3D" id="1.25.40.10">
    <property type="entry name" value="Tetratricopeptide repeat domain"/>
    <property type="match status" value="1"/>
</dbReference>
<dbReference type="EMBL" id="BEXD01000091">
    <property type="protein sequence ID" value="GBB84163.1"/>
    <property type="molecule type" value="Genomic_DNA"/>
</dbReference>
<dbReference type="Proteomes" id="UP000247702">
    <property type="component" value="Unassembled WGS sequence"/>
</dbReference>
<dbReference type="OrthoDB" id="272077at2759"/>
<keyword evidence="3" id="KW-1185">Reference proteome</keyword>
<protein>
    <submittedName>
        <fullName evidence="2">Kinase-like domain-containing protein</fullName>
    </submittedName>
</protein>
<keyword evidence="2" id="KW-0418">Kinase</keyword>
<dbReference type="AlphaFoldDB" id="A0A2Z6Q2I3"/>
<dbReference type="EMBL" id="BLAL01000197">
    <property type="protein sequence ID" value="GES90978.1"/>
    <property type="molecule type" value="Genomic_DNA"/>
</dbReference>
<dbReference type="STRING" id="94130.A0A2Z6Q2I3"/>
<dbReference type="InterPro" id="IPR011990">
    <property type="entry name" value="TPR-like_helical_dom_sf"/>
</dbReference>
<organism evidence="1 3">
    <name type="scientific">Rhizophagus clarus</name>
    <dbReference type="NCBI Taxonomy" id="94130"/>
    <lineage>
        <taxon>Eukaryota</taxon>
        <taxon>Fungi</taxon>
        <taxon>Fungi incertae sedis</taxon>
        <taxon>Mucoromycota</taxon>
        <taxon>Glomeromycotina</taxon>
        <taxon>Glomeromycetes</taxon>
        <taxon>Glomerales</taxon>
        <taxon>Glomeraceae</taxon>
        <taxon>Rhizophagus</taxon>
    </lineage>
</organism>
<name>A0A2Z6Q2I3_9GLOM</name>
<proteinExistence type="predicted"/>
<dbReference type="SUPFAM" id="SSF81901">
    <property type="entry name" value="HCP-like"/>
    <property type="match status" value="2"/>
</dbReference>
<reference evidence="1 3" key="1">
    <citation type="submission" date="2017-11" db="EMBL/GenBank/DDBJ databases">
        <title>The genome of Rhizophagus clarus HR1 reveals common genetic basis of auxotrophy among arbuscular mycorrhizal fungi.</title>
        <authorList>
            <person name="Kobayashi Y."/>
        </authorList>
    </citation>
    <scope>NUCLEOTIDE SEQUENCE [LARGE SCALE GENOMIC DNA]</scope>
    <source>
        <strain evidence="1 3">HR1</strain>
    </source>
</reference>
<dbReference type="InterPro" id="IPR052945">
    <property type="entry name" value="Mitotic_Regulator"/>
</dbReference>
<dbReference type="PANTHER" id="PTHR43628:SF1">
    <property type="entry name" value="CHITIN SYNTHASE REGULATORY FACTOR 2-RELATED"/>
    <property type="match status" value="1"/>
</dbReference>
<comment type="caution">
    <text evidence="1">The sequence shown here is derived from an EMBL/GenBank/DDBJ whole genome shotgun (WGS) entry which is preliminary data.</text>
</comment>
<accession>A0A2Z6Q2I3</accession>
<dbReference type="Proteomes" id="UP000615446">
    <property type="component" value="Unassembled WGS sequence"/>
</dbReference>
<evidence type="ECO:0000313" key="2">
    <source>
        <dbReference type="EMBL" id="GES90978.1"/>
    </source>
</evidence>